<protein>
    <submittedName>
        <fullName evidence="2">Uncharacterized protein</fullName>
    </submittedName>
</protein>
<accession>A0AC34QSA8</accession>
<reference evidence="2" key="1">
    <citation type="submission" date="2022-11" db="UniProtKB">
        <authorList>
            <consortium name="WormBaseParasite"/>
        </authorList>
    </citation>
    <scope>IDENTIFICATION</scope>
</reference>
<evidence type="ECO:0000313" key="2">
    <source>
        <dbReference type="WBParaSite" id="JU765_v2.g18730.t1"/>
    </source>
</evidence>
<proteinExistence type="predicted"/>
<name>A0AC34QSA8_9BILA</name>
<sequence>MAEPDWNWGDTSRQRHNQNQWSGYNPNQSWEQSQDTSGVYSNQYQPPPPPPAQDYYNQWNQPNAPTQDAFSTPSFGTHPPPTSFTGTPFPGTAAGGFNVNNLMSDPMFSAAQQIGGQFAEQQKERLSQYVSSFNLKYYFAVDTAYVGKKLGILIFPFAHRDWSTQFGGDGKPIPAKMDINAPDLYVPLMAFITYILIAGFVFGVQQHTSMAEPDWNWGDTSRQRHNQNQWSGYNPNQSWEQSQDTSGVYSNQYQPPPPAQDYYNQWNQPNAPTQDAFSTPSFGTHPPPTSFTGTPFPGTAAGGFNVNNLMSDPMFSAAQQIGGQFAEQQKERLSQYVSSFNLKYYFAVDTAYVGKKLGILIFPFAHRDWSTQFGGDGKPIPAKMDINAPDLYVPLMAFITYILIAGFVFGVQQRFSPERLGMQTTNAMFYIFLENMLVLITKYILNISQSLSLWHTLAFSGYKFVGMVLCLVLYLFGGSAVCYWGLVYMVIAITVFLARSLKSFVIDMQASYADDGRKRKVYLLLSIVVTQALIMYLLTSSVTSYMSDNYDFAKMALSKMGVKSQKVPLTADGEVDYEALLKMP</sequence>
<evidence type="ECO:0000313" key="1">
    <source>
        <dbReference type="Proteomes" id="UP000887576"/>
    </source>
</evidence>
<organism evidence="1 2">
    <name type="scientific">Panagrolaimus sp. JU765</name>
    <dbReference type="NCBI Taxonomy" id="591449"/>
    <lineage>
        <taxon>Eukaryota</taxon>
        <taxon>Metazoa</taxon>
        <taxon>Ecdysozoa</taxon>
        <taxon>Nematoda</taxon>
        <taxon>Chromadorea</taxon>
        <taxon>Rhabditida</taxon>
        <taxon>Tylenchina</taxon>
        <taxon>Panagrolaimomorpha</taxon>
        <taxon>Panagrolaimoidea</taxon>
        <taxon>Panagrolaimidae</taxon>
        <taxon>Panagrolaimus</taxon>
    </lineage>
</organism>
<dbReference type="WBParaSite" id="JU765_v2.g18730.t1">
    <property type="protein sequence ID" value="JU765_v2.g18730.t1"/>
    <property type="gene ID" value="JU765_v2.g18730"/>
</dbReference>
<dbReference type="Proteomes" id="UP000887576">
    <property type="component" value="Unplaced"/>
</dbReference>